<dbReference type="PANTHER" id="PTHR11845">
    <property type="entry name" value="5'-DEOXYNUCLEOTIDASE HDDC2"/>
    <property type="match status" value="1"/>
</dbReference>
<gene>
    <name evidence="9" type="ORF">NEPTK9_001598</name>
</gene>
<keyword evidence="10" id="KW-1185">Reference proteome</keyword>
<evidence type="ECO:0000256" key="2">
    <source>
        <dbReference type="ARBA" id="ARBA00001936"/>
    </source>
</evidence>
<reference evidence="9 10" key="1">
    <citation type="submission" date="2020-01" db="EMBL/GenBank/DDBJ databases">
        <title>Draft genome sequence of Cand. Neptunochlamydia vexilliferae K9.</title>
        <authorList>
            <person name="Schulz F."/>
            <person name="Koestlbacher S."/>
            <person name="Wascher F."/>
            <person name="Pizzetti I."/>
            <person name="Horn M."/>
        </authorList>
    </citation>
    <scope>NUCLEOTIDE SEQUENCE [LARGE SCALE GENOMIC DNA]</scope>
    <source>
        <strain evidence="9 10">K9</strain>
    </source>
</reference>
<dbReference type="Gene3D" id="1.10.3210.10">
    <property type="entry name" value="Hypothetical protein af1432"/>
    <property type="match status" value="1"/>
</dbReference>
<dbReference type="EMBL" id="JAAEJV010000070">
    <property type="protein sequence ID" value="MBF5060072.1"/>
    <property type="molecule type" value="Genomic_DNA"/>
</dbReference>
<comment type="subunit">
    <text evidence="4">Homodimer.</text>
</comment>
<accession>A0ABS0B121</accession>
<evidence type="ECO:0000313" key="9">
    <source>
        <dbReference type="EMBL" id="MBF5060072.1"/>
    </source>
</evidence>
<comment type="cofactor">
    <cofactor evidence="3">
        <name>Co(2+)</name>
        <dbReference type="ChEBI" id="CHEBI:48828"/>
    </cofactor>
</comment>
<evidence type="ECO:0000256" key="4">
    <source>
        <dbReference type="ARBA" id="ARBA00011738"/>
    </source>
</evidence>
<comment type="caution">
    <text evidence="9">The sequence shown here is derived from an EMBL/GenBank/DDBJ whole genome shotgun (WGS) entry which is preliminary data.</text>
</comment>
<dbReference type="PANTHER" id="PTHR11845:SF13">
    <property type="entry name" value="5'-DEOXYNUCLEOTIDASE HDDC2"/>
    <property type="match status" value="1"/>
</dbReference>
<evidence type="ECO:0000256" key="7">
    <source>
        <dbReference type="ARBA" id="ARBA00022801"/>
    </source>
</evidence>
<dbReference type="SMART" id="SM00471">
    <property type="entry name" value="HDc"/>
    <property type="match status" value="1"/>
</dbReference>
<keyword evidence="6" id="KW-0479">Metal-binding</keyword>
<name>A0ABS0B121_9BACT</name>
<protein>
    <recommendedName>
        <fullName evidence="5">5'-deoxynucleotidase</fullName>
        <ecNumber evidence="5">3.1.3.89</ecNumber>
    </recommendedName>
</protein>
<dbReference type="Proteomes" id="UP001194714">
    <property type="component" value="Unassembled WGS sequence"/>
</dbReference>
<evidence type="ECO:0000256" key="1">
    <source>
        <dbReference type="ARBA" id="ARBA00001638"/>
    </source>
</evidence>
<evidence type="ECO:0000256" key="5">
    <source>
        <dbReference type="ARBA" id="ARBA00012964"/>
    </source>
</evidence>
<dbReference type="Pfam" id="PF13023">
    <property type="entry name" value="HD_3"/>
    <property type="match status" value="1"/>
</dbReference>
<sequence length="205" mass="23715">MGNMVKEDRLFLKKILSFVHLAEKLKIEHRNGHTSEDTNESVADHCWRVGLMVILLSPYLDKKIGLEKTIKMALIHDLAEIITGDSPYFLYEGNQVMAQEKHEKEYAAMKSLIGELPADVGKEIIDLWSEFEEQSSYEARFVLALDKMEAQIQHNEAPIHNWNDYDLEYADTLLDKYCDFDNFLSTFKKLVQEESLNKIAADISR</sequence>
<evidence type="ECO:0000256" key="3">
    <source>
        <dbReference type="ARBA" id="ARBA00001941"/>
    </source>
</evidence>
<dbReference type="EC" id="3.1.3.89" evidence="5"/>
<comment type="catalytic activity">
    <reaction evidence="1">
        <text>a 2'-deoxyribonucleoside 5'-phosphate + H2O = a 2'-deoxyribonucleoside + phosphate</text>
        <dbReference type="Rhea" id="RHEA:36167"/>
        <dbReference type="ChEBI" id="CHEBI:15377"/>
        <dbReference type="ChEBI" id="CHEBI:18274"/>
        <dbReference type="ChEBI" id="CHEBI:43474"/>
        <dbReference type="ChEBI" id="CHEBI:65317"/>
        <dbReference type="EC" id="3.1.3.89"/>
    </reaction>
</comment>
<dbReference type="SUPFAM" id="SSF109604">
    <property type="entry name" value="HD-domain/PDEase-like"/>
    <property type="match status" value="1"/>
</dbReference>
<evidence type="ECO:0000259" key="8">
    <source>
        <dbReference type="SMART" id="SM00471"/>
    </source>
</evidence>
<dbReference type="InterPro" id="IPR006674">
    <property type="entry name" value="HD_domain"/>
</dbReference>
<feature type="domain" description="HD/PDEase" evidence="8">
    <location>
        <begin position="38"/>
        <end position="160"/>
    </location>
</feature>
<keyword evidence="7" id="KW-0378">Hydrolase</keyword>
<proteinExistence type="predicted"/>
<evidence type="ECO:0000256" key="6">
    <source>
        <dbReference type="ARBA" id="ARBA00022723"/>
    </source>
</evidence>
<evidence type="ECO:0000313" key="10">
    <source>
        <dbReference type="Proteomes" id="UP001194714"/>
    </source>
</evidence>
<dbReference type="InterPro" id="IPR003607">
    <property type="entry name" value="HD/PDEase_dom"/>
</dbReference>
<comment type="cofactor">
    <cofactor evidence="2">
        <name>Mn(2+)</name>
        <dbReference type="ChEBI" id="CHEBI:29035"/>
    </cofactor>
</comment>
<dbReference type="InterPro" id="IPR039356">
    <property type="entry name" value="YfbR/HDDC2"/>
</dbReference>
<organism evidence="9 10">
    <name type="scientific">Candidatus Neptunichlamydia vexilliferae</name>
    <dbReference type="NCBI Taxonomy" id="1651774"/>
    <lineage>
        <taxon>Bacteria</taxon>
        <taxon>Pseudomonadati</taxon>
        <taxon>Chlamydiota</taxon>
        <taxon>Chlamydiia</taxon>
        <taxon>Parachlamydiales</taxon>
        <taxon>Simkaniaceae</taxon>
        <taxon>Candidatus Neptunichlamydia</taxon>
    </lineage>
</organism>